<proteinExistence type="predicted"/>
<dbReference type="Proteomes" id="UP000291022">
    <property type="component" value="Unassembled WGS sequence"/>
</dbReference>
<reference evidence="2" key="2">
    <citation type="submission" date="2025-08" db="UniProtKB">
        <authorList>
            <consortium name="Ensembl"/>
        </authorList>
    </citation>
    <scope>IDENTIFICATION</scope>
</reference>
<organism evidence="2 3">
    <name type="scientific">Ursus americanus</name>
    <name type="common">American black bear</name>
    <name type="synonym">Euarctos americanus</name>
    <dbReference type="NCBI Taxonomy" id="9643"/>
    <lineage>
        <taxon>Eukaryota</taxon>
        <taxon>Metazoa</taxon>
        <taxon>Chordata</taxon>
        <taxon>Craniata</taxon>
        <taxon>Vertebrata</taxon>
        <taxon>Euteleostomi</taxon>
        <taxon>Mammalia</taxon>
        <taxon>Eutheria</taxon>
        <taxon>Laurasiatheria</taxon>
        <taxon>Carnivora</taxon>
        <taxon>Caniformia</taxon>
        <taxon>Ursidae</taxon>
        <taxon>Ursus</taxon>
    </lineage>
</organism>
<accession>A0A452QL67</accession>
<name>A0A452QL67_URSAM</name>
<dbReference type="InterPro" id="IPR052240">
    <property type="entry name" value="SAP_domain_ribonucleoprotein"/>
</dbReference>
<reference evidence="3" key="1">
    <citation type="submission" date="2016-06" db="EMBL/GenBank/DDBJ databases">
        <title>De novo assembly and RNA-Seq shows season-dependent expression and editing in black bear kidneys.</title>
        <authorList>
            <person name="Korstanje R."/>
            <person name="Srivastava A."/>
            <person name="Sarsani V.K."/>
            <person name="Sheehan S.M."/>
            <person name="Seger R.L."/>
            <person name="Barter M.E."/>
            <person name="Lindqvist C."/>
            <person name="Brody L.C."/>
            <person name="Mullikin J.C."/>
        </authorList>
    </citation>
    <scope>NUCLEOTIDE SEQUENCE [LARGE SCALE GENOMIC DNA]</scope>
</reference>
<dbReference type="STRING" id="9643.ENSUAMP00000006021"/>
<keyword evidence="3" id="KW-1185">Reference proteome</keyword>
<dbReference type="GO" id="GO:0016973">
    <property type="term" value="P:poly(A)+ mRNA export from nucleus"/>
    <property type="evidence" value="ECO:0007669"/>
    <property type="project" value="TreeGrafter"/>
</dbReference>
<dbReference type="AlphaFoldDB" id="A0A452QL67"/>
<dbReference type="PANTHER" id="PTHR46551">
    <property type="entry name" value="SAP DOMAIN-CONTAINING RIBONUCLEOPROTEIN"/>
    <property type="match status" value="1"/>
</dbReference>
<evidence type="ECO:0000313" key="3">
    <source>
        <dbReference type="Proteomes" id="UP000291022"/>
    </source>
</evidence>
<sequence length="124" mass="14045">VAAEKKVVKIASEIPQTEEMQKRAEQFNVPVSLESKTASWAVRFGISSVPSKGLSSDAKPMVNLDKLKERAQRFGLNVSSISRKSEDDENLKKRKEQFEIVTIQLEQRHTEAKKRKRTESFGIA</sequence>
<dbReference type="GO" id="GO:0005634">
    <property type="term" value="C:nucleus"/>
    <property type="evidence" value="ECO:0007669"/>
    <property type="project" value="TreeGrafter"/>
</dbReference>
<keyword evidence="1" id="KW-0597">Phosphoprotein</keyword>
<reference evidence="2" key="3">
    <citation type="submission" date="2025-09" db="UniProtKB">
        <authorList>
            <consortium name="Ensembl"/>
        </authorList>
    </citation>
    <scope>IDENTIFICATION</scope>
</reference>
<evidence type="ECO:0000256" key="1">
    <source>
        <dbReference type="ARBA" id="ARBA00022553"/>
    </source>
</evidence>
<evidence type="ECO:0000313" key="2">
    <source>
        <dbReference type="Ensembl" id="ENSUAMP00000006021.1"/>
    </source>
</evidence>
<dbReference type="Ensembl" id="ENSUAMT00000006817.1">
    <property type="protein sequence ID" value="ENSUAMP00000006021.1"/>
    <property type="gene ID" value="ENSUAMG00000005313.1"/>
</dbReference>
<dbReference type="GeneTree" id="ENSGT00390000002944"/>
<dbReference type="OMA" id="CVIHISS"/>
<dbReference type="PANTHER" id="PTHR46551:SF1">
    <property type="entry name" value="SAP DOMAIN-CONTAINING RIBONUCLEOPROTEIN"/>
    <property type="match status" value="1"/>
</dbReference>
<protein>
    <submittedName>
        <fullName evidence="2">Uncharacterized protein</fullName>
    </submittedName>
</protein>